<evidence type="ECO:0000313" key="3">
    <source>
        <dbReference type="Proteomes" id="UP000663879"/>
    </source>
</evidence>
<dbReference type="EMBL" id="CAJNOC010000518">
    <property type="protein sequence ID" value="CAF0771348.1"/>
    <property type="molecule type" value="Genomic_DNA"/>
</dbReference>
<feature type="region of interest" description="Disordered" evidence="1">
    <location>
        <begin position="186"/>
        <end position="290"/>
    </location>
</feature>
<accession>A0A813QTG0</accession>
<dbReference type="AlphaFoldDB" id="A0A813QTG0"/>
<organism evidence="2 3">
    <name type="scientific">Brachionus calyciflorus</name>
    <dbReference type="NCBI Taxonomy" id="104777"/>
    <lineage>
        <taxon>Eukaryota</taxon>
        <taxon>Metazoa</taxon>
        <taxon>Spiralia</taxon>
        <taxon>Gnathifera</taxon>
        <taxon>Rotifera</taxon>
        <taxon>Eurotatoria</taxon>
        <taxon>Monogononta</taxon>
        <taxon>Pseudotrocha</taxon>
        <taxon>Ploima</taxon>
        <taxon>Brachionidae</taxon>
        <taxon>Brachionus</taxon>
    </lineage>
</organism>
<evidence type="ECO:0000313" key="2">
    <source>
        <dbReference type="EMBL" id="CAF0771348.1"/>
    </source>
</evidence>
<feature type="compositionally biased region" description="Polar residues" evidence="1">
    <location>
        <begin position="250"/>
        <end position="288"/>
    </location>
</feature>
<evidence type="ECO:0000256" key="1">
    <source>
        <dbReference type="SAM" id="MobiDB-lite"/>
    </source>
</evidence>
<proteinExistence type="predicted"/>
<name>A0A813QTG0_9BILA</name>
<feature type="compositionally biased region" description="Polar residues" evidence="1">
    <location>
        <begin position="186"/>
        <end position="226"/>
    </location>
</feature>
<gene>
    <name evidence="2" type="ORF">OXX778_LOCUS4970</name>
</gene>
<reference evidence="2" key="1">
    <citation type="submission" date="2021-02" db="EMBL/GenBank/DDBJ databases">
        <authorList>
            <person name="Nowell W R."/>
        </authorList>
    </citation>
    <scope>NUCLEOTIDE SEQUENCE</scope>
    <source>
        <strain evidence="2">Ploen Becks lab</strain>
    </source>
</reference>
<feature type="region of interest" description="Disordered" evidence="1">
    <location>
        <begin position="1"/>
        <end position="31"/>
    </location>
</feature>
<protein>
    <submittedName>
        <fullName evidence="2">Uncharacterized protein</fullName>
    </submittedName>
</protein>
<dbReference type="Proteomes" id="UP000663879">
    <property type="component" value="Unassembled WGS sequence"/>
</dbReference>
<sequence>MQDSMASMDTSSHFYSDSRASSTPSQPNSLSGLMSIANRNLDENTKSEITSFYLSNLNQLARIPYSFTIKPNSSVKTLSKDIYNITHLSVKSDPLTENDLFPVFKKITQSPQLLDENDLEDIFTSIQEVHLDVQHTKSQINSLIDLVKFQSTRIKSLQTENITLKSIIQNKNSILKQIQTSLNSKNVTNVCPTPFTNTNTPQIPIQNTPGSYSQAVSSQPAKNTGNKRPAHDSPLNPSKNKSQKRDNKGKQNSNCTQTSEYPNRQTTQPNGQSNLLAFDSTDPTQNSKPIIENEFKIAGLKRRMKKTSIQNYINSSGKSHNSGFKSCERKIEIYLGRISNEETFENVKSAVNSIVPIFNFEELQLVHKSFKSFKFSISVFDMEIIRE</sequence>
<keyword evidence="3" id="KW-1185">Reference proteome</keyword>
<comment type="caution">
    <text evidence="2">The sequence shown here is derived from an EMBL/GenBank/DDBJ whole genome shotgun (WGS) entry which is preliminary data.</text>
</comment>